<feature type="signal peptide" evidence="2">
    <location>
        <begin position="1"/>
        <end position="28"/>
    </location>
</feature>
<protein>
    <recommendedName>
        <fullName evidence="5">Autotransporter domain-containing protein</fullName>
    </recommendedName>
</protein>
<evidence type="ECO:0000313" key="3">
    <source>
        <dbReference type="EMBL" id="GLQ20826.1"/>
    </source>
</evidence>
<feature type="chain" id="PRO_5045907227" description="Autotransporter domain-containing protein" evidence="2">
    <location>
        <begin position="29"/>
        <end position="1610"/>
    </location>
</feature>
<organism evidence="3 4">
    <name type="scientific">Algimonas porphyrae</name>
    <dbReference type="NCBI Taxonomy" id="1128113"/>
    <lineage>
        <taxon>Bacteria</taxon>
        <taxon>Pseudomonadati</taxon>
        <taxon>Pseudomonadota</taxon>
        <taxon>Alphaproteobacteria</taxon>
        <taxon>Maricaulales</taxon>
        <taxon>Robiginitomaculaceae</taxon>
        <taxon>Algimonas</taxon>
    </lineage>
</organism>
<comment type="caution">
    <text evidence="3">The sequence shown here is derived from an EMBL/GenBank/DDBJ whole genome shotgun (WGS) entry which is preliminary data.</text>
</comment>
<gene>
    <name evidence="3" type="ORF">GCM10007854_17810</name>
</gene>
<dbReference type="Proteomes" id="UP001161390">
    <property type="component" value="Unassembled WGS sequence"/>
</dbReference>
<keyword evidence="4" id="KW-1185">Reference proteome</keyword>
<feature type="compositionally biased region" description="Pro residues" evidence="1">
    <location>
        <begin position="1264"/>
        <end position="1279"/>
    </location>
</feature>
<evidence type="ECO:0000256" key="2">
    <source>
        <dbReference type="SAM" id="SignalP"/>
    </source>
</evidence>
<reference evidence="3" key="2">
    <citation type="submission" date="2023-01" db="EMBL/GenBank/DDBJ databases">
        <title>Draft genome sequence of Algimonas porphyrae strain NBRC 108216.</title>
        <authorList>
            <person name="Sun Q."/>
            <person name="Mori K."/>
        </authorList>
    </citation>
    <scope>NUCLEOTIDE SEQUENCE</scope>
    <source>
        <strain evidence="3">NBRC 108216</strain>
    </source>
</reference>
<evidence type="ECO:0000313" key="4">
    <source>
        <dbReference type="Proteomes" id="UP001161390"/>
    </source>
</evidence>
<evidence type="ECO:0008006" key="5">
    <source>
        <dbReference type="Google" id="ProtNLM"/>
    </source>
</evidence>
<feature type="region of interest" description="Disordered" evidence="1">
    <location>
        <begin position="1259"/>
        <end position="1288"/>
    </location>
</feature>
<evidence type="ECO:0000256" key="1">
    <source>
        <dbReference type="SAM" id="MobiDB-lite"/>
    </source>
</evidence>
<dbReference type="RefSeq" id="WP_284371739.1">
    <property type="nucleotide sequence ID" value="NZ_BSNJ01000003.1"/>
</dbReference>
<reference evidence="3" key="1">
    <citation type="journal article" date="2014" name="Int. J. Syst. Evol. Microbiol.">
        <title>Complete genome of a new Firmicutes species belonging to the dominant human colonic microbiota ('Ruminococcus bicirculans') reveals two chromosomes and a selective capacity to utilize plant glucans.</title>
        <authorList>
            <consortium name="NISC Comparative Sequencing Program"/>
            <person name="Wegmann U."/>
            <person name="Louis P."/>
            <person name="Goesmann A."/>
            <person name="Henrissat B."/>
            <person name="Duncan S.H."/>
            <person name="Flint H.J."/>
        </authorList>
    </citation>
    <scope>NUCLEOTIDE SEQUENCE</scope>
    <source>
        <strain evidence="3">NBRC 108216</strain>
    </source>
</reference>
<proteinExistence type="predicted"/>
<name>A0ABQ5V2K7_9PROT</name>
<keyword evidence="2" id="KW-0732">Signal</keyword>
<accession>A0ABQ5V2K7</accession>
<sequence>MTNSLARTMVIGASAIALVCALETSAFAQTVVVSDTDDITIDNDDPITMPADTMQFGTSGPTLRVGLGAHTRTGDITIVNDGVITLGDADAGIYATTSNGGNITVTNNADITMTGAGGTGIGVRHSRSGGDDEGLITITNTADIVANGGGANTWAINAFSEAGGGINIVNSGDLTGGGDANLSGVINAQNAIGGGPINIDTTGTLTMTGAGAAIRAIADGGDVNVTFDGVVRGARSSDFDRAIFINASGNVTLNASGRFDDGYGAAIISRGGTITANLNLIATGDLSFNSNSGGGTTVTVAQGSDLGAMYFFGSTASVTNSGAVRQINVPRFRNGPNRELGNIAMSIVNQASGVLGSTTVSDPARPGAVNVTTNRGDTTLDNYGRIVDDLLFGIGNDRVLMRSGSVMSGTDLEVRLGNGNDIFIIENGAQIDADVYGGDGTDGIELRGGTGTNTVDLSRFFEFESVALDANVWAFDSTSSLPLFVLNGSTLRGQSGTLVTVAAPTTLQGFGTIDGALSLLGNLSLGSPGGSTFGLLRVNEDLTIGSGSTLIFDFSNTEQDLIQVLGNLVIQSGAGLDVNLLNGATYSDGMTRDIIQMLSGGTITGASNFIVTLNGGAGFTGTTSVFGNGALGLTVRSDMPPPPPPTTSDKVKVTTSDDISITNSDAVNTLETVMSPNTNLSISTVVGGLSQSGDVAITNRGAVTANSSSAFLVHGIYAETAGDSTLSITNEADISANSQAGAFGGTGIGIRARAEDGNIFISTSGTINASGRTTQAIQASTTGSGDISIINRGALNSNSNEVFQINDVIQAVASGTGDISIDTVGTLSLNGTGDGISARTESGDIDIVFDGAIQSRLSGGIESQGVDAVTQSGNITANLTGIFNSHGFNLFSDSGTVDASINLTSSALHEVAGRTINLDIGSASDLGQISLRPRGGDTTVSNSGNVDTFLLFGDQGNFEIVNAASGVLGSQQTPNFQRTNIAINGQAITSTDTSITVRNAGLIQNEVFLGLGRDAFYAMSGSIVTGLDGFNNIRLLQGNDLFVHQSGATINSFILGGDGTDTYRLEDGNGFSIVDLDRIRQFEVLEIASGLWETDGTATFDTINLNGGAFRVASGDTIVTTAGGLFTVGTDAILEGAGTIRSDLLLNGTLAPGDGGFGVMIIDRDLTIGSGSTLIFDYSDSDQDFVQVGGNLIVESGAQLDVNLFDGATYADGQTREVIQMTGGGSITGASNFDVTLNGTSDFTGATSVFDSGALGLTVSSNAAPPPPPPPPVVTPEPPQVGGGDDGGGGGAAVIAGVAAGAAIIWVLSQNNALDFIDAPTVNLWNRGATTDPLGGTAGSSVSAFATGGETGNLTASAAGLGTNPALTQTGLTRTYSLVGGEIAWGRLAFGADFALADQIDQSAGAARSQASALQTRSLGHALYTRLDLGFGQSAVAGLSAARDDETLRNFAFGTQEGISRRALSEDRRHLSLSGRYDLGPALLRTRLGLRETDQALGAFGRQGARTSHSQVWSAGAELSSRFELPVGQMQAVIGAGLDDIDRMSDYGAFGVRDEGQTRHITAAARWAVDGRSSAQLTLRHQTGRWIDPVNFTFEPAPAITASLNLKADF</sequence>
<dbReference type="EMBL" id="BSNJ01000003">
    <property type="protein sequence ID" value="GLQ20826.1"/>
    <property type="molecule type" value="Genomic_DNA"/>
</dbReference>